<gene>
    <name evidence="1" type="ORF">T07_292</name>
</gene>
<dbReference type="AlphaFoldDB" id="A0A0V0RTN1"/>
<organism evidence="1 2">
    <name type="scientific">Trichinella nelsoni</name>
    <dbReference type="NCBI Taxonomy" id="6336"/>
    <lineage>
        <taxon>Eukaryota</taxon>
        <taxon>Metazoa</taxon>
        <taxon>Ecdysozoa</taxon>
        <taxon>Nematoda</taxon>
        <taxon>Enoplea</taxon>
        <taxon>Dorylaimia</taxon>
        <taxon>Trichinellida</taxon>
        <taxon>Trichinellidae</taxon>
        <taxon>Trichinella</taxon>
    </lineage>
</organism>
<sequence>MFTLSAIKLAIVVNIEWPAARLIACADGVQAITAADFIILLFNEFGVILVPALCAINISTYSGINIDNKIIENMWEASFNLSIQIVSFEFCRNEIYKNEDAIKLPFLFPVGKCD</sequence>
<protein>
    <submittedName>
        <fullName evidence="1">Uncharacterized protein</fullName>
    </submittedName>
</protein>
<comment type="caution">
    <text evidence="1">The sequence shown here is derived from an EMBL/GenBank/DDBJ whole genome shotgun (WGS) entry which is preliminary data.</text>
</comment>
<evidence type="ECO:0000313" key="2">
    <source>
        <dbReference type="Proteomes" id="UP000054630"/>
    </source>
</evidence>
<reference evidence="1 2" key="1">
    <citation type="submission" date="2015-01" db="EMBL/GenBank/DDBJ databases">
        <title>Evolution of Trichinella species and genotypes.</title>
        <authorList>
            <person name="Korhonen P.K."/>
            <person name="Edoardo P."/>
            <person name="Giuseppe L.R."/>
            <person name="Gasser R.B."/>
        </authorList>
    </citation>
    <scope>NUCLEOTIDE SEQUENCE [LARGE SCALE GENOMIC DNA]</scope>
    <source>
        <strain evidence="1">ISS37</strain>
    </source>
</reference>
<dbReference type="EMBL" id="JYDL01000082">
    <property type="protein sequence ID" value="KRX17804.1"/>
    <property type="molecule type" value="Genomic_DNA"/>
</dbReference>
<accession>A0A0V0RTN1</accession>
<evidence type="ECO:0000313" key="1">
    <source>
        <dbReference type="EMBL" id="KRX17804.1"/>
    </source>
</evidence>
<dbReference type="OrthoDB" id="10488176at2759"/>
<proteinExistence type="predicted"/>
<keyword evidence="2" id="KW-1185">Reference proteome</keyword>
<dbReference type="Proteomes" id="UP000054630">
    <property type="component" value="Unassembled WGS sequence"/>
</dbReference>
<name>A0A0V0RTN1_9BILA</name>